<proteinExistence type="predicted"/>
<dbReference type="Proteomes" id="UP000746747">
    <property type="component" value="Unassembled WGS sequence"/>
</dbReference>
<dbReference type="AlphaFoldDB" id="A0A8J2LST8"/>
<evidence type="ECO:0000313" key="2">
    <source>
        <dbReference type="Proteomes" id="UP000746747"/>
    </source>
</evidence>
<evidence type="ECO:0000313" key="1">
    <source>
        <dbReference type="EMBL" id="CAG9534105.1"/>
    </source>
</evidence>
<name>A0A8J2LST8_9BILA</name>
<comment type="caution">
    <text evidence="1">The sequence shown here is derived from an EMBL/GenBank/DDBJ whole genome shotgun (WGS) entry which is preliminary data.</text>
</comment>
<gene>
    <name evidence="1" type="ORF">CJOHNSTONI_LOCUS4275</name>
</gene>
<reference evidence="1" key="1">
    <citation type="submission" date="2021-09" db="EMBL/GenBank/DDBJ databases">
        <authorList>
            <consortium name="Pathogen Informatics"/>
        </authorList>
    </citation>
    <scope>NUCLEOTIDE SEQUENCE</scope>
</reference>
<sequence length="83" mass="9288">MAFGDGSDKLVPAANLSRWNTCRDDQFRSTYVVFLGLLYHTRSLHSWKEKMGEGGGYGVVIMLLRFGGHTTCYGMLPSCFSNM</sequence>
<dbReference type="EMBL" id="CAKAEH010001289">
    <property type="protein sequence ID" value="CAG9534105.1"/>
    <property type="molecule type" value="Genomic_DNA"/>
</dbReference>
<protein>
    <submittedName>
        <fullName evidence="1">Uncharacterized protein</fullName>
    </submittedName>
</protein>
<keyword evidence="2" id="KW-1185">Reference proteome</keyword>
<accession>A0A8J2LST8</accession>
<organism evidence="1 2">
    <name type="scientific">Cercopithifilaria johnstoni</name>
    <dbReference type="NCBI Taxonomy" id="2874296"/>
    <lineage>
        <taxon>Eukaryota</taxon>
        <taxon>Metazoa</taxon>
        <taxon>Ecdysozoa</taxon>
        <taxon>Nematoda</taxon>
        <taxon>Chromadorea</taxon>
        <taxon>Rhabditida</taxon>
        <taxon>Spirurina</taxon>
        <taxon>Spiruromorpha</taxon>
        <taxon>Filarioidea</taxon>
        <taxon>Onchocercidae</taxon>
        <taxon>Cercopithifilaria</taxon>
    </lineage>
</organism>